<proteinExistence type="predicted"/>
<dbReference type="Proteomes" id="UP000502699">
    <property type="component" value="Chromosome"/>
</dbReference>
<dbReference type="CDD" id="cd12797">
    <property type="entry name" value="M23_peptidase"/>
    <property type="match status" value="1"/>
</dbReference>
<protein>
    <submittedName>
        <fullName evidence="3">Peptidoglycan DD-metalloendopeptidase family protein</fullName>
    </submittedName>
</protein>
<evidence type="ECO:0000256" key="1">
    <source>
        <dbReference type="SAM" id="Coils"/>
    </source>
</evidence>
<evidence type="ECO:0000259" key="2">
    <source>
        <dbReference type="Pfam" id="PF01551"/>
    </source>
</evidence>
<evidence type="ECO:0000313" key="3">
    <source>
        <dbReference type="EMBL" id="QIK39042.1"/>
    </source>
</evidence>
<accession>A0A6G7VGG4</accession>
<dbReference type="SUPFAM" id="SSF51261">
    <property type="entry name" value="Duplicated hybrid motif"/>
    <property type="match status" value="1"/>
</dbReference>
<feature type="domain" description="M23ase beta-sheet core" evidence="2">
    <location>
        <begin position="298"/>
        <end position="390"/>
    </location>
</feature>
<sequence length="408" mass="46401">MTPRISAISPSGRRLCQMLAVLPLVVASAVTAGRDADPGLRARQQSLDEIERQVNSIKQELSARNADRRALIEELAARERTVAELSLTHRELERRIAEHQRNATELRARQAKEQAALDVELVHLSKLLRTAYVLGRADRLRLLLNQEDPERATRVMSYFAYFNRERMRRVHAVQERAEQLERLARAVEDEVRRLAEEIQRQEITRQRLEQARQERTQVLHELEATIHNRAATLEGLKHEAESLRLLVEHLRQQAQIQAELNIQPVSFAEMKGRLSWPLLEGRILAPFGSRKRGSELTWDGVLLAVREGEEVRAVKDGRVVYADWLRGFGLLIVLDHGDGYMTLYGHNKALLREVGEWVASGDPIALSSDGSGSDASLYFAIRYKGRPQDPAVWCTSEGRYSVAQTLPK</sequence>
<keyword evidence="4" id="KW-1185">Reference proteome</keyword>
<keyword evidence="1" id="KW-0175">Coiled coil</keyword>
<dbReference type="InterPro" id="IPR050570">
    <property type="entry name" value="Cell_wall_metabolism_enzyme"/>
</dbReference>
<reference evidence="4" key="1">
    <citation type="submission" date="2020-01" db="EMBL/GenBank/DDBJ databases">
        <title>Caldichromatium gen. nov., sp. nov., a thermophilic purple sulfur bacterium member of the family Chromatiaceae isolated from Nakabusa hot spring, Japan.</title>
        <authorList>
            <person name="Saini M.K."/>
            <person name="Hanada S."/>
            <person name="Tank M."/>
        </authorList>
    </citation>
    <scope>NUCLEOTIDE SEQUENCE [LARGE SCALE GENOMIC DNA]</scope>
    <source>
        <strain evidence="4">No.7</strain>
    </source>
</reference>
<dbReference type="PANTHER" id="PTHR21666">
    <property type="entry name" value="PEPTIDASE-RELATED"/>
    <property type="match status" value="1"/>
</dbReference>
<gene>
    <name evidence="3" type="ORF">GWK36_01055</name>
</gene>
<dbReference type="InterPro" id="IPR011055">
    <property type="entry name" value="Dup_hybrid_motif"/>
</dbReference>
<dbReference type="EMBL" id="CP048029">
    <property type="protein sequence ID" value="QIK39042.1"/>
    <property type="molecule type" value="Genomic_DNA"/>
</dbReference>
<dbReference type="PANTHER" id="PTHR21666:SF270">
    <property type="entry name" value="MUREIN HYDROLASE ACTIVATOR ENVC"/>
    <property type="match status" value="1"/>
</dbReference>
<feature type="coiled-coil region" evidence="1">
    <location>
        <begin position="163"/>
        <end position="253"/>
    </location>
</feature>
<dbReference type="InterPro" id="IPR016047">
    <property type="entry name" value="M23ase_b-sheet_dom"/>
</dbReference>
<feature type="coiled-coil region" evidence="1">
    <location>
        <begin position="40"/>
        <end position="116"/>
    </location>
</feature>
<organism evidence="3 4">
    <name type="scientific">Caldichromatium japonicum</name>
    <dbReference type="NCBI Taxonomy" id="2699430"/>
    <lineage>
        <taxon>Bacteria</taxon>
        <taxon>Pseudomonadati</taxon>
        <taxon>Pseudomonadota</taxon>
        <taxon>Gammaproteobacteria</taxon>
        <taxon>Chromatiales</taxon>
        <taxon>Chromatiaceae</taxon>
        <taxon>Caldichromatium</taxon>
    </lineage>
</organism>
<dbReference type="KEGG" id="cjap:GWK36_01055"/>
<dbReference type="Gene3D" id="2.70.70.10">
    <property type="entry name" value="Glucose Permease (Domain IIA)"/>
    <property type="match status" value="1"/>
</dbReference>
<evidence type="ECO:0000313" key="4">
    <source>
        <dbReference type="Proteomes" id="UP000502699"/>
    </source>
</evidence>
<dbReference type="FunFam" id="2.70.70.10:FF:000003">
    <property type="entry name" value="Murein hydrolase activator EnvC"/>
    <property type="match status" value="1"/>
</dbReference>
<name>A0A6G7VGG4_9GAMM</name>
<dbReference type="AlphaFoldDB" id="A0A6G7VGG4"/>
<dbReference type="GO" id="GO:0004222">
    <property type="term" value="F:metalloendopeptidase activity"/>
    <property type="evidence" value="ECO:0007669"/>
    <property type="project" value="TreeGrafter"/>
</dbReference>
<dbReference type="Pfam" id="PF01551">
    <property type="entry name" value="Peptidase_M23"/>
    <property type="match status" value="1"/>
</dbReference>